<reference evidence="2 3" key="1">
    <citation type="journal article" date="2005" name="Nature">
        <title>The genome of the social amoeba Dictyostelium discoideum.</title>
        <authorList>
            <consortium name="The Dictyostelium discoideum Sequencing Consortium"/>
            <person name="Eichinger L."/>
            <person name="Pachebat J.A."/>
            <person name="Glockner G."/>
            <person name="Rajandream M.A."/>
            <person name="Sucgang R."/>
            <person name="Berriman M."/>
            <person name="Song J."/>
            <person name="Olsen R."/>
            <person name="Szafranski K."/>
            <person name="Xu Q."/>
            <person name="Tunggal B."/>
            <person name="Kummerfeld S."/>
            <person name="Madera M."/>
            <person name="Konfortov B.A."/>
            <person name="Rivero F."/>
            <person name="Bankier A.T."/>
            <person name="Lehmann R."/>
            <person name="Hamlin N."/>
            <person name="Davies R."/>
            <person name="Gaudet P."/>
            <person name="Fey P."/>
            <person name="Pilcher K."/>
            <person name="Chen G."/>
            <person name="Saunders D."/>
            <person name="Sodergren E."/>
            <person name="Davis P."/>
            <person name="Kerhornou A."/>
            <person name="Nie X."/>
            <person name="Hall N."/>
            <person name="Anjard C."/>
            <person name="Hemphill L."/>
            <person name="Bason N."/>
            <person name="Farbrother P."/>
            <person name="Desany B."/>
            <person name="Just E."/>
            <person name="Morio T."/>
            <person name="Rost R."/>
            <person name="Churcher C."/>
            <person name="Cooper J."/>
            <person name="Haydock S."/>
            <person name="van Driessche N."/>
            <person name="Cronin A."/>
            <person name="Goodhead I."/>
            <person name="Muzny D."/>
            <person name="Mourier T."/>
            <person name="Pain A."/>
            <person name="Lu M."/>
            <person name="Harper D."/>
            <person name="Lindsay R."/>
            <person name="Hauser H."/>
            <person name="James K."/>
            <person name="Quiles M."/>
            <person name="Madan Babu M."/>
            <person name="Saito T."/>
            <person name="Buchrieser C."/>
            <person name="Wardroper A."/>
            <person name="Felder M."/>
            <person name="Thangavelu M."/>
            <person name="Johnson D."/>
            <person name="Knights A."/>
            <person name="Loulseged H."/>
            <person name="Mungall K."/>
            <person name="Oliver K."/>
            <person name="Price C."/>
            <person name="Quail M.A."/>
            <person name="Urushihara H."/>
            <person name="Hernandez J."/>
            <person name="Rabbinowitsch E."/>
            <person name="Steffen D."/>
            <person name="Sanders M."/>
            <person name="Ma J."/>
            <person name="Kohara Y."/>
            <person name="Sharp S."/>
            <person name="Simmonds M."/>
            <person name="Spiegler S."/>
            <person name="Tivey A."/>
            <person name="Sugano S."/>
            <person name="White B."/>
            <person name="Walker D."/>
            <person name="Woodward J."/>
            <person name="Winckler T."/>
            <person name="Tanaka Y."/>
            <person name="Shaulsky G."/>
            <person name="Schleicher M."/>
            <person name="Weinstock G."/>
            <person name="Rosenthal A."/>
            <person name="Cox E.C."/>
            <person name="Chisholm R.L."/>
            <person name="Gibbs R."/>
            <person name="Loomis W.F."/>
            <person name="Platzer M."/>
            <person name="Kay R.R."/>
            <person name="Williams J."/>
            <person name="Dear P.H."/>
            <person name="Noegel A.A."/>
            <person name="Barrell B."/>
            <person name="Kuspa A."/>
        </authorList>
    </citation>
    <scope>NUCLEOTIDE SEQUENCE [LARGE SCALE GENOMIC DNA]</scope>
    <source>
        <strain evidence="2 3">AX4</strain>
    </source>
</reference>
<gene>
    <name evidence="2" type="ORF">DDB_G0275491</name>
</gene>
<dbReference type="InParanoid" id="Q86ID2"/>
<dbReference type="dictyBase" id="DDB_G0275491"/>
<dbReference type="PhylomeDB" id="Q86ID2"/>
<keyword evidence="3" id="KW-1185">Reference proteome</keyword>
<comment type="caution">
    <text evidence="2">The sequence shown here is derived from an EMBL/GenBank/DDBJ whole genome shotgun (WGS) entry which is preliminary data.</text>
</comment>
<proteinExistence type="predicted"/>
<keyword evidence="1" id="KW-0732">Signal</keyword>
<feature type="signal peptide" evidence="1">
    <location>
        <begin position="1"/>
        <end position="20"/>
    </location>
</feature>
<evidence type="ECO:0000256" key="1">
    <source>
        <dbReference type="SAM" id="SignalP"/>
    </source>
</evidence>
<sequence length="82" mass="9032">MNRIILIVLLLSIATSGAFCSVFNTKCKQTCKESYQSCILGFDSPNIIISLEICSEVLSTCLYSCIHPFVVDFPTKSPAVHK</sequence>
<dbReference type="AlphaFoldDB" id="Q86ID2"/>
<feature type="chain" id="PRO_5004300358" evidence="1">
    <location>
        <begin position="21"/>
        <end position="82"/>
    </location>
</feature>
<accession>Q86ID2</accession>
<dbReference type="Proteomes" id="UP000002195">
    <property type="component" value="Unassembled WGS sequence"/>
</dbReference>
<dbReference type="PaxDb" id="44689-DDB0167166"/>
<dbReference type="EMBL" id="AAFI02000013">
    <property type="protein sequence ID" value="EAL69496.1"/>
    <property type="molecule type" value="Genomic_DNA"/>
</dbReference>
<organism evidence="2 3">
    <name type="scientific">Dictyostelium discoideum</name>
    <name type="common">Social amoeba</name>
    <dbReference type="NCBI Taxonomy" id="44689"/>
    <lineage>
        <taxon>Eukaryota</taxon>
        <taxon>Amoebozoa</taxon>
        <taxon>Evosea</taxon>
        <taxon>Eumycetozoa</taxon>
        <taxon>Dictyostelia</taxon>
        <taxon>Dictyosteliales</taxon>
        <taxon>Dictyosteliaceae</taxon>
        <taxon>Dictyostelium</taxon>
    </lineage>
</organism>
<protein>
    <submittedName>
        <fullName evidence="2">Uncharacterized protein</fullName>
    </submittedName>
</protein>
<dbReference type="HOGENOM" id="CLU_2563207_0_0_1"/>
<dbReference type="VEuPathDB" id="AmoebaDB:DDB_G0275491"/>
<name>Q86ID2_DICDI</name>
<dbReference type="RefSeq" id="XP_643589.1">
    <property type="nucleotide sequence ID" value="XM_638497.1"/>
</dbReference>
<dbReference type="GeneID" id="8620176"/>
<evidence type="ECO:0000313" key="3">
    <source>
        <dbReference type="Proteomes" id="UP000002195"/>
    </source>
</evidence>
<accession>Q552U2</accession>
<dbReference type="KEGG" id="ddi:DDB_G0275491"/>
<evidence type="ECO:0000313" key="2">
    <source>
        <dbReference type="EMBL" id="EAL69496.1"/>
    </source>
</evidence>